<evidence type="ECO:0000259" key="1">
    <source>
        <dbReference type="Pfam" id="PF13847"/>
    </source>
</evidence>
<dbReference type="Gene3D" id="3.40.50.150">
    <property type="entry name" value="Vaccinia Virus protein VP39"/>
    <property type="match status" value="1"/>
</dbReference>
<dbReference type="AlphaFoldDB" id="A0A6J7FIP4"/>
<name>A0A6J7FIP4_9ZZZZ</name>
<feature type="domain" description="Methyltransferase" evidence="1">
    <location>
        <begin position="42"/>
        <end position="148"/>
    </location>
</feature>
<dbReference type="Pfam" id="PF13847">
    <property type="entry name" value="Methyltransf_31"/>
    <property type="match status" value="1"/>
</dbReference>
<organism evidence="2">
    <name type="scientific">freshwater metagenome</name>
    <dbReference type="NCBI Taxonomy" id="449393"/>
    <lineage>
        <taxon>unclassified sequences</taxon>
        <taxon>metagenomes</taxon>
        <taxon>ecological metagenomes</taxon>
    </lineage>
</organism>
<proteinExistence type="predicted"/>
<reference evidence="2" key="1">
    <citation type="submission" date="2020-05" db="EMBL/GenBank/DDBJ databases">
        <authorList>
            <person name="Chiriac C."/>
            <person name="Salcher M."/>
            <person name="Ghai R."/>
            <person name="Kavagutti S V."/>
        </authorList>
    </citation>
    <scope>NUCLEOTIDE SEQUENCE</scope>
</reference>
<gene>
    <name evidence="2" type="ORF">UFOPK3376_02874</name>
</gene>
<dbReference type="SUPFAM" id="SSF53335">
    <property type="entry name" value="S-adenosyl-L-methionine-dependent methyltransferases"/>
    <property type="match status" value="1"/>
</dbReference>
<dbReference type="InterPro" id="IPR029063">
    <property type="entry name" value="SAM-dependent_MTases_sf"/>
</dbReference>
<dbReference type="InterPro" id="IPR025714">
    <property type="entry name" value="Methyltranfer_dom"/>
</dbReference>
<dbReference type="PANTHER" id="PTHR43861">
    <property type="entry name" value="TRANS-ACONITATE 2-METHYLTRANSFERASE-RELATED"/>
    <property type="match status" value="1"/>
</dbReference>
<protein>
    <submittedName>
        <fullName evidence="2">Unannotated protein</fullName>
    </submittedName>
</protein>
<sequence length="269" mass="28437">MTHEDTYIIKGGLAGRDRLRVLGRALQPTTTAFLERVGVATGAACLDVGCGGGDVSLLLAEAVGPSGRVVGLDLDAEKMALASAEAKAAQIHHIEYRVGTVQDLDDRGTYDVVYSRFLLTHLPDPAGALRNMVSAARPGGVVTIEDIDFGGSFCYPDNAAYERYCELYTQAALARGVDPYIGRRLPSLLADAGLTNIVLNVESPASFNADVKAVSPLTLENIADAAVAAGLVERDEMNELITEIWAFAGEPMSILSLPRIVQVHGTVPG</sequence>
<dbReference type="EMBL" id="CAFBLP010000112">
    <property type="protein sequence ID" value="CAB4891513.1"/>
    <property type="molecule type" value="Genomic_DNA"/>
</dbReference>
<dbReference type="CDD" id="cd02440">
    <property type="entry name" value="AdoMet_MTases"/>
    <property type="match status" value="1"/>
</dbReference>
<accession>A0A6J7FIP4</accession>
<evidence type="ECO:0000313" key="2">
    <source>
        <dbReference type="EMBL" id="CAB4891513.1"/>
    </source>
</evidence>